<dbReference type="Proteomes" id="UP000245119">
    <property type="component" value="Linkage Group LG8"/>
</dbReference>
<organism evidence="3 4">
    <name type="scientific">Pomacea canaliculata</name>
    <name type="common">Golden apple snail</name>
    <dbReference type="NCBI Taxonomy" id="400727"/>
    <lineage>
        <taxon>Eukaryota</taxon>
        <taxon>Metazoa</taxon>
        <taxon>Spiralia</taxon>
        <taxon>Lophotrochozoa</taxon>
        <taxon>Mollusca</taxon>
        <taxon>Gastropoda</taxon>
        <taxon>Caenogastropoda</taxon>
        <taxon>Architaenioglossa</taxon>
        <taxon>Ampullarioidea</taxon>
        <taxon>Ampullariidae</taxon>
        <taxon>Pomacea</taxon>
    </lineage>
</organism>
<reference evidence="3 4" key="1">
    <citation type="submission" date="2018-04" db="EMBL/GenBank/DDBJ databases">
        <title>The genome of golden apple snail Pomacea canaliculata provides insight into stress tolerance and invasive adaptation.</title>
        <authorList>
            <person name="Liu C."/>
            <person name="Liu B."/>
            <person name="Ren Y."/>
            <person name="Zhang Y."/>
            <person name="Wang H."/>
            <person name="Li S."/>
            <person name="Jiang F."/>
            <person name="Yin L."/>
            <person name="Zhang G."/>
            <person name="Qian W."/>
            <person name="Fan W."/>
        </authorList>
    </citation>
    <scope>NUCLEOTIDE SEQUENCE [LARGE SCALE GENOMIC DNA]</scope>
    <source>
        <strain evidence="3">SZHN2017</strain>
        <tissue evidence="3">Muscle</tissue>
    </source>
</reference>
<evidence type="ECO:0000313" key="3">
    <source>
        <dbReference type="EMBL" id="PVD25917.1"/>
    </source>
</evidence>
<dbReference type="EMBL" id="PZQS01000008">
    <property type="protein sequence ID" value="PVD25917.1"/>
    <property type="molecule type" value="Genomic_DNA"/>
</dbReference>
<gene>
    <name evidence="3" type="ORF">C0Q70_13581</name>
</gene>
<feature type="chain" id="PRO_5015719302" evidence="2">
    <location>
        <begin position="32"/>
        <end position="136"/>
    </location>
</feature>
<evidence type="ECO:0000313" key="4">
    <source>
        <dbReference type="Proteomes" id="UP000245119"/>
    </source>
</evidence>
<name>A0A2T7NXL2_POMCA</name>
<keyword evidence="4" id="KW-1185">Reference proteome</keyword>
<evidence type="ECO:0000256" key="1">
    <source>
        <dbReference type="SAM" id="MobiDB-lite"/>
    </source>
</evidence>
<feature type="signal peptide" evidence="2">
    <location>
        <begin position="1"/>
        <end position="31"/>
    </location>
</feature>
<evidence type="ECO:0000256" key="2">
    <source>
        <dbReference type="SAM" id="SignalP"/>
    </source>
</evidence>
<accession>A0A2T7NXL2</accession>
<comment type="caution">
    <text evidence="3">The sequence shown here is derived from an EMBL/GenBank/DDBJ whole genome shotgun (WGS) entry which is preliminary data.</text>
</comment>
<proteinExistence type="predicted"/>
<protein>
    <submittedName>
        <fullName evidence="3">Uncharacterized protein</fullName>
    </submittedName>
</protein>
<keyword evidence="2" id="KW-0732">Signal</keyword>
<feature type="region of interest" description="Disordered" evidence="1">
    <location>
        <begin position="40"/>
        <end position="106"/>
    </location>
</feature>
<feature type="compositionally biased region" description="Polar residues" evidence="1">
    <location>
        <begin position="55"/>
        <end position="82"/>
    </location>
</feature>
<sequence>MWVGKKIHLRVLISDLLCTTFLLASDGGIRALHCTSRDHHEANNLDTQPLPPPSGHTTTVTPRLPKSQNNSCSPSLLATKQLPSPRPLPSGHTAAAGPPTPVAPGHVTAVATTTLSMHSSALTSPLLSPTPLKPFS</sequence>
<feature type="compositionally biased region" description="Low complexity" evidence="1">
    <location>
        <begin position="91"/>
        <end position="106"/>
    </location>
</feature>
<dbReference type="AlphaFoldDB" id="A0A2T7NXL2"/>